<proteinExistence type="predicted"/>
<sequence length="119" mass="13274">MRDEKDGFAQAVRSTRHQRHGGGKDRPTIQRVLSSSDPECEGVALRSVGGASLEEALFWEINRARAHNHGREGDTKLQIRAGGAESAKHLESSCASPKHTSIQYFDQRSIKHNSKFYEN</sequence>
<gene>
    <name evidence="1" type="ORF">M8818_000528</name>
</gene>
<accession>A0ACC3SPT8</accession>
<dbReference type="EMBL" id="JAMKPW020000002">
    <property type="protein sequence ID" value="KAK8220112.1"/>
    <property type="molecule type" value="Genomic_DNA"/>
</dbReference>
<comment type="caution">
    <text evidence="1">The sequence shown here is derived from an EMBL/GenBank/DDBJ whole genome shotgun (WGS) entry which is preliminary data.</text>
</comment>
<keyword evidence="2" id="KW-1185">Reference proteome</keyword>
<evidence type="ECO:0000313" key="1">
    <source>
        <dbReference type="EMBL" id="KAK8220112.1"/>
    </source>
</evidence>
<dbReference type="Proteomes" id="UP001320706">
    <property type="component" value="Unassembled WGS sequence"/>
</dbReference>
<reference evidence="1" key="1">
    <citation type="submission" date="2024-02" db="EMBL/GenBank/DDBJ databases">
        <title>Metagenome Assembled Genome of Zalaria obscura JY119.</title>
        <authorList>
            <person name="Vighnesh L."/>
            <person name="Jagadeeshwari U."/>
            <person name="Venkata Ramana C."/>
            <person name="Sasikala C."/>
        </authorList>
    </citation>
    <scope>NUCLEOTIDE SEQUENCE</scope>
    <source>
        <strain evidence="1">JY119</strain>
    </source>
</reference>
<organism evidence="1 2">
    <name type="scientific">Zalaria obscura</name>
    <dbReference type="NCBI Taxonomy" id="2024903"/>
    <lineage>
        <taxon>Eukaryota</taxon>
        <taxon>Fungi</taxon>
        <taxon>Dikarya</taxon>
        <taxon>Ascomycota</taxon>
        <taxon>Pezizomycotina</taxon>
        <taxon>Dothideomycetes</taxon>
        <taxon>Dothideomycetidae</taxon>
        <taxon>Dothideales</taxon>
        <taxon>Zalariaceae</taxon>
        <taxon>Zalaria</taxon>
    </lineage>
</organism>
<evidence type="ECO:0000313" key="2">
    <source>
        <dbReference type="Proteomes" id="UP001320706"/>
    </source>
</evidence>
<protein>
    <submittedName>
        <fullName evidence="1">Uncharacterized protein</fullName>
    </submittedName>
</protein>
<name>A0ACC3SPT8_9PEZI</name>